<dbReference type="Proteomes" id="UP000807469">
    <property type="component" value="Unassembled WGS sequence"/>
</dbReference>
<dbReference type="OrthoDB" id="2669721at2759"/>
<comment type="caution">
    <text evidence="1">The sequence shown here is derived from an EMBL/GenBank/DDBJ whole genome shotgun (WGS) entry which is preliminary data.</text>
</comment>
<keyword evidence="2" id="KW-1185">Reference proteome</keyword>
<gene>
    <name evidence="1" type="ORF">BDN70DRAFT_909069</name>
</gene>
<accession>A0A9P5YNZ5</accession>
<sequence>MSIDGAQLFENKQSDCWIYIWVVLDLAQMFAIKSDIWLGTADGPGMTYLNCLTGHSGAYGCGNHYYPALLKPVGYNIEGCDHDNDNGYMRQTGITKPSIFSGFPHHRTIEVPACFVGDLMHLVALNLTDLLVNLWCGKLDCDPKDNKSVWNWVCLTGDVWIEHGQRSFDHLLRNPADKINSGYKAWEYLTRIYGLGPNYCKLVRKFKNSHQLLVEFIEEFEELYYQESGSHFC</sequence>
<evidence type="ECO:0000313" key="1">
    <source>
        <dbReference type="EMBL" id="KAF9472692.1"/>
    </source>
</evidence>
<dbReference type="EMBL" id="MU155507">
    <property type="protein sequence ID" value="KAF9472692.1"/>
    <property type="molecule type" value="Genomic_DNA"/>
</dbReference>
<organism evidence="1 2">
    <name type="scientific">Pholiota conissans</name>
    <dbReference type="NCBI Taxonomy" id="109636"/>
    <lineage>
        <taxon>Eukaryota</taxon>
        <taxon>Fungi</taxon>
        <taxon>Dikarya</taxon>
        <taxon>Basidiomycota</taxon>
        <taxon>Agaricomycotina</taxon>
        <taxon>Agaricomycetes</taxon>
        <taxon>Agaricomycetidae</taxon>
        <taxon>Agaricales</taxon>
        <taxon>Agaricineae</taxon>
        <taxon>Strophariaceae</taxon>
        <taxon>Pholiota</taxon>
    </lineage>
</organism>
<protein>
    <submittedName>
        <fullName evidence="1">Uncharacterized protein</fullName>
    </submittedName>
</protein>
<evidence type="ECO:0000313" key="2">
    <source>
        <dbReference type="Proteomes" id="UP000807469"/>
    </source>
</evidence>
<proteinExistence type="predicted"/>
<dbReference type="AlphaFoldDB" id="A0A9P5YNZ5"/>
<reference evidence="1" key="1">
    <citation type="submission" date="2020-11" db="EMBL/GenBank/DDBJ databases">
        <authorList>
            <consortium name="DOE Joint Genome Institute"/>
            <person name="Ahrendt S."/>
            <person name="Riley R."/>
            <person name="Andreopoulos W."/>
            <person name="Labutti K."/>
            <person name="Pangilinan J."/>
            <person name="Ruiz-Duenas F.J."/>
            <person name="Barrasa J.M."/>
            <person name="Sanchez-Garcia M."/>
            <person name="Camarero S."/>
            <person name="Miyauchi S."/>
            <person name="Serrano A."/>
            <person name="Linde D."/>
            <person name="Babiker R."/>
            <person name="Drula E."/>
            <person name="Ayuso-Fernandez I."/>
            <person name="Pacheco R."/>
            <person name="Padilla G."/>
            <person name="Ferreira P."/>
            <person name="Barriuso J."/>
            <person name="Kellner H."/>
            <person name="Castanera R."/>
            <person name="Alfaro M."/>
            <person name="Ramirez L."/>
            <person name="Pisabarro A.G."/>
            <person name="Kuo A."/>
            <person name="Tritt A."/>
            <person name="Lipzen A."/>
            <person name="He G."/>
            <person name="Yan M."/>
            <person name="Ng V."/>
            <person name="Cullen D."/>
            <person name="Martin F."/>
            <person name="Rosso M.-N."/>
            <person name="Henrissat B."/>
            <person name="Hibbett D."/>
            <person name="Martinez A.T."/>
            <person name="Grigoriev I.V."/>
        </authorList>
    </citation>
    <scope>NUCLEOTIDE SEQUENCE</scope>
    <source>
        <strain evidence="1">CIRM-BRFM 674</strain>
    </source>
</reference>
<name>A0A9P5YNZ5_9AGAR</name>